<name>A0A126T5C9_9GAMM</name>
<dbReference type="NCBIfam" id="NF041770">
    <property type="entry name" value="CFI_box_CTERM"/>
    <property type="match status" value="1"/>
</dbReference>
<organism evidence="2 3">
    <name type="scientific">Methylomonas denitrificans</name>
    <dbReference type="NCBI Taxonomy" id="1538553"/>
    <lineage>
        <taxon>Bacteria</taxon>
        <taxon>Pseudomonadati</taxon>
        <taxon>Pseudomonadota</taxon>
        <taxon>Gammaproteobacteria</taxon>
        <taxon>Methylococcales</taxon>
        <taxon>Methylococcaceae</taxon>
        <taxon>Methylomonas</taxon>
    </lineage>
</organism>
<keyword evidence="3" id="KW-1185">Reference proteome</keyword>
<sequence length="340" mass="37448">MAWYEKLIDGTAVKDKNVVSCKVPSPPGATGRFGIYDVVDCSLSIGRIDDSQSSITGEYTLTGTLDMSGDSCLLPWGFDRLCWMPLGTQVKFLTYQLNGCGVLISGDRGSPVVVHANESGDNLNKSIQSDGIKGGEQRCAIYDSAIPYLTQNIPGFTGGDSIAKWYPGLHYQGRGAVFGIRVSGVWKIYGHACNGKNSTTTQIWPRDAVLNENESRNHNQCKCCFITTAVCQSLGLSDDCEELNTLRWFRDEIMMCSDNGRSHVETYYLIAPVIVEAIDGRDDAEMIYRGLYKRSIVPALAAIRAGSMGLAYELYRNMVEELLKLCNNEEDKASKAHENK</sequence>
<accession>A0A126T5C9</accession>
<dbReference type="STRING" id="1538553.JT25_012530"/>
<evidence type="ECO:0000313" key="3">
    <source>
        <dbReference type="Proteomes" id="UP000030512"/>
    </source>
</evidence>
<dbReference type="EMBL" id="CP014476">
    <property type="protein sequence ID" value="AMK77293.1"/>
    <property type="molecule type" value="Genomic_DNA"/>
</dbReference>
<keyword evidence="1" id="KW-0175">Coiled coil</keyword>
<evidence type="ECO:0000256" key="1">
    <source>
        <dbReference type="SAM" id="Coils"/>
    </source>
</evidence>
<dbReference type="AlphaFoldDB" id="A0A126T5C9"/>
<proteinExistence type="predicted"/>
<dbReference type="KEGG" id="mdn:JT25_012530"/>
<dbReference type="InterPro" id="IPR049886">
    <property type="entry name" value="CFI_box_CTERM_dom"/>
</dbReference>
<evidence type="ECO:0000313" key="2">
    <source>
        <dbReference type="EMBL" id="AMK77293.1"/>
    </source>
</evidence>
<reference evidence="2 3" key="1">
    <citation type="journal article" date="2015" name="Environ. Microbiol.">
        <title>Methane oxidation coupled to nitrate reduction under hypoxia by the Gammaproteobacterium Methylomonas denitrificans, sp. nov. type strain FJG1.</title>
        <authorList>
            <person name="Kits K.D."/>
            <person name="Klotz M.G."/>
            <person name="Stein L.Y."/>
        </authorList>
    </citation>
    <scope>NUCLEOTIDE SEQUENCE [LARGE SCALE GENOMIC DNA]</scope>
    <source>
        <strain evidence="2 3">FJG1</strain>
    </source>
</reference>
<protein>
    <submittedName>
        <fullName evidence="2">Uncharacterized protein</fullName>
    </submittedName>
</protein>
<dbReference type="OrthoDB" id="583109at2"/>
<gene>
    <name evidence="2" type="ORF">JT25_012530</name>
</gene>
<dbReference type="RefSeq" id="WP_052142389.1">
    <property type="nucleotide sequence ID" value="NZ_CP014476.1"/>
</dbReference>
<feature type="coiled-coil region" evidence="1">
    <location>
        <begin position="312"/>
        <end position="339"/>
    </location>
</feature>
<dbReference type="Proteomes" id="UP000030512">
    <property type="component" value="Chromosome"/>
</dbReference>